<sequence>MQDPKRDGHIELPLEILSQDVELYHLCPSCGNRYLQDISIQELIDRIREGKLVDRVQGDIAEAPARRDD</sequence>
<accession>X0X3X3</accession>
<proteinExistence type="predicted"/>
<reference evidence="1" key="1">
    <citation type="journal article" date="2014" name="Front. Microbiol.">
        <title>High frequency of phylogenetically diverse reductive dehalogenase-homologous genes in deep subseafloor sedimentary metagenomes.</title>
        <authorList>
            <person name="Kawai M."/>
            <person name="Futagami T."/>
            <person name="Toyoda A."/>
            <person name="Takaki Y."/>
            <person name="Nishi S."/>
            <person name="Hori S."/>
            <person name="Arai W."/>
            <person name="Tsubouchi T."/>
            <person name="Morono Y."/>
            <person name="Uchiyama I."/>
            <person name="Ito T."/>
            <person name="Fujiyama A."/>
            <person name="Inagaki F."/>
            <person name="Takami H."/>
        </authorList>
    </citation>
    <scope>NUCLEOTIDE SEQUENCE</scope>
    <source>
        <strain evidence="1">Expedition CK06-06</strain>
    </source>
</reference>
<gene>
    <name evidence="1" type="ORF">S01H1_68162</name>
</gene>
<organism evidence="1">
    <name type="scientific">marine sediment metagenome</name>
    <dbReference type="NCBI Taxonomy" id="412755"/>
    <lineage>
        <taxon>unclassified sequences</taxon>
        <taxon>metagenomes</taxon>
        <taxon>ecological metagenomes</taxon>
    </lineage>
</organism>
<dbReference type="EMBL" id="BARS01045195">
    <property type="protein sequence ID" value="GAG30107.1"/>
    <property type="molecule type" value="Genomic_DNA"/>
</dbReference>
<name>X0X3X3_9ZZZZ</name>
<evidence type="ECO:0000313" key="1">
    <source>
        <dbReference type="EMBL" id="GAG30107.1"/>
    </source>
</evidence>
<comment type="caution">
    <text evidence="1">The sequence shown here is derived from an EMBL/GenBank/DDBJ whole genome shotgun (WGS) entry which is preliminary data.</text>
</comment>
<dbReference type="AlphaFoldDB" id="X0X3X3"/>
<protein>
    <submittedName>
        <fullName evidence="1">Uncharacterized protein</fullName>
    </submittedName>
</protein>